<keyword evidence="2" id="KW-1185">Reference proteome</keyword>
<sequence>MQDEKQELPISARIFFVLSMRRGAAFEKDCEIDMAKLNEADDPAQFALLSPEEKTILMDWIKSWFEASKTEYKHNSFALKNFFEEGPTAAEGGFYINNGAFKGAMIKCGFRPIDANLKNWTFEVKVIRPCPRTLVTKNKDGSLKQCPRAADFKTGECSFHSARKA</sequence>
<protein>
    <submittedName>
        <fullName evidence="1">Uncharacterized protein</fullName>
    </submittedName>
</protein>
<organism evidence="1 2">
    <name type="scientific">Capsulimonas corticalis</name>
    <dbReference type="NCBI Taxonomy" id="2219043"/>
    <lineage>
        <taxon>Bacteria</taxon>
        <taxon>Bacillati</taxon>
        <taxon>Armatimonadota</taxon>
        <taxon>Armatimonadia</taxon>
        <taxon>Capsulimonadales</taxon>
        <taxon>Capsulimonadaceae</taxon>
        <taxon>Capsulimonas</taxon>
    </lineage>
</organism>
<gene>
    <name evidence="1" type="ORF">CCAX7_004890</name>
</gene>
<proteinExistence type="predicted"/>
<dbReference type="EMBL" id="AP025739">
    <property type="protein sequence ID" value="BDI28438.1"/>
    <property type="molecule type" value="Genomic_DNA"/>
</dbReference>
<evidence type="ECO:0000313" key="1">
    <source>
        <dbReference type="EMBL" id="BDI28438.1"/>
    </source>
</evidence>
<evidence type="ECO:0000313" key="2">
    <source>
        <dbReference type="Proteomes" id="UP000287394"/>
    </source>
</evidence>
<reference evidence="1 2" key="1">
    <citation type="journal article" date="2019" name="Int. J. Syst. Evol. Microbiol.">
        <title>Capsulimonas corticalis gen. nov., sp. nov., an aerobic capsulated bacterium, of a novel bacterial order, Capsulimonadales ord. nov., of the class Armatimonadia of the phylum Armatimonadetes.</title>
        <authorList>
            <person name="Li J."/>
            <person name="Kudo C."/>
            <person name="Tonouchi A."/>
        </authorList>
    </citation>
    <scope>NUCLEOTIDE SEQUENCE [LARGE SCALE GENOMIC DNA]</scope>
    <source>
        <strain evidence="1 2">AX-7</strain>
    </source>
</reference>
<name>A0A402D2V9_9BACT</name>
<dbReference type="AlphaFoldDB" id="A0A402D2V9"/>
<dbReference type="KEGG" id="ccot:CCAX7_004890"/>
<accession>A0A402D2V9</accession>
<dbReference type="Proteomes" id="UP000287394">
    <property type="component" value="Chromosome"/>
</dbReference>